<feature type="compositionally biased region" description="Basic and acidic residues" evidence="1">
    <location>
        <begin position="123"/>
        <end position="138"/>
    </location>
</feature>
<protein>
    <recommendedName>
        <fullName evidence="4">Gag protein</fullName>
    </recommendedName>
</protein>
<feature type="compositionally biased region" description="Polar residues" evidence="1">
    <location>
        <begin position="148"/>
        <end position="167"/>
    </location>
</feature>
<sequence length="274" mass="30239">MNSTTEGPPTVFPMKQSGHYVTKNLIIINQLNTTPTRFQSLSVYAGVAGEAPTEFLRDCENYLHSYRVDRPTLEVFASTASQEYRAALAPVIYAIENDFIQIVLLLDASIAAKGTCDCVPAQPRRETGTAKEEAKTEEATMATQKTTPRQGTNHPTYVHRNTASRIQNATRKTYVPHHDGRITNLRGHANGVEARIGTIAPDMGRLFGSTAKETSGKLRGRAKRPDAACPRSTEPKVLTQTKGFQNNFTRIAVIVNNRQCRALIDTAALHNFIR</sequence>
<accession>A0ABQ9I331</accession>
<dbReference type="EMBL" id="JARBHB010000003">
    <property type="protein sequence ID" value="KAJ8890680.1"/>
    <property type="molecule type" value="Genomic_DNA"/>
</dbReference>
<evidence type="ECO:0000313" key="2">
    <source>
        <dbReference type="EMBL" id="KAJ8890680.1"/>
    </source>
</evidence>
<proteinExistence type="predicted"/>
<gene>
    <name evidence="2" type="ORF">PR048_010189</name>
</gene>
<evidence type="ECO:0008006" key="4">
    <source>
        <dbReference type="Google" id="ProtNLM"/>
    </source>
</evidence>
<name>A0ABQ9I331_9NEOP</name>
<feature type="region of interest" description="Disordered" evidence="1">
    <location>
        <begin position="212"/>
        <end position="231"/>
    </location>
</feature>
<feature type="region of interest" description="Disordered" evidence="1">
    <location>
        <begin position="122"/>
        <end position="167"/>
    </location>
</feature>
<organism evidence="2 3">
    <name type="scientific">Dryococelus australis</name>
    <dbReference type="NCBI Taxonomy" id="614101"/>
    <lineage>
        <taxon>Eukaryota</taxon>
        <taxon>Metazoa</taxon>
        <taxon>Ecdysozoa</taxon>
        <taxon>Arthropoda</taxon>
        <taxon>Hexapoda</taxon>
        <taxon>Insecta</taxon>
        <taxon>Pterygota</taxon>
        <taxon>Neoptera</taxon>
        <taxon>Polyneoptera</taxon>
        <taxon>Phasmatodea</taxon>
        <taxon>Verophasmatodea</taxon>
        <taxon>Anareolatae</taxon>
        <taxon>Phasmatidae</taxon>
        <taxon>Eurycanthinae</taxon>
        <taxon>Dryococelus</taxon>
    </lineage>
</organism>
<dbReference type="Proteomes" id="UP001159363">
    <property type="component" value="Chromosome 3"/>
</dbReference>
<comment type="caution">
    <text evidence="2">The sequence shown here is derived from an EMBL/GenBank/DDBJ whole genome shotgun (WGS) entry which is preliminary data.</text>
</comment>
<evidence type="ECO:0000313" key="3">
    <source>
        <dbReference type="Proteomes" id="UP001159363"/>
    </source>
</evidence>
<reference evidence="2 3" key="1">
    <citation type="submission" date="2023-02" db="EMBL/GenBank/DDBJ databases">
        <title>LHISI_Scaffold_Assembly.</title>
        <authorList>
            <person name="Stuart O.P."/>
            <person name="Cleave R."/>
            <person name="Magrath M.J.L."/>
            <person name="Mikheyev A.S."/>
        </authorList>
    </citation>
    <scope>NUCLEOTIDE SEQUENCE [LARGE SCALE GENOMIC DNA]</scope>
    <source>
        <strain evidence="2">Daus_M_001</strain>
        <tissue evidence="2">Leg muscle</tissue>
    </source>
</reference>
<evidence type="ECO:0000256" key="1">
    <source>
        <dbReference type="SAM" id="MobiDB-lite"/>
    </source>
</evidence>
<keyword evidence="3" id="KW-1185">Reference proteome</keyword>